<dbReference type="GO" id="GO:0005524">
    <property type="term" value="F:ATP binding"/>
    <property type="evidence" value="ECO:0007669"/>
    <property type="project" value="InterPro"/>
</dbReference>
<comment type="similarity">
    <text evidence="1">Belongs to the protein kinase superfamily. ADCK protein kinase family.</text>
</comment>
<dbReference type="PANTHER" id="PTHR10566">
    <property type="entry name" value="CHAPERONE-ACTIVITY OF BC1 COMPLEX CABC1 -RELATED"/>
    <property type="match status" value="1"/>
</dbReference>
<gene>
    <name evidence="3" type="ORF">TRITD_1Av1G079040</name>
</gene>
<dbReference type="EMBL" id="LT934111">
    <property type="protein sequence ID" value="VAH03675.1"/>
    <property type="molecule type" value="Genomic_DNA"/>
</dbReference>
<dbReference type="Pfam" id="PF03109">
    <property type="entry name" value="ABC1"/>
    <property type="match status" value="1"/>
</dbReference>
<dbReference type="Gene3D" id="1.10.510.10">
    <property type="entry name" value="Transferase(Phosphotransferase) domain 1"/>
    <property type="match status" value="1"/>
</dbReference>
<protein>
    <recommendedName>
        <fullName evidence="2">Protein kinase domain-containing protein</fullName>
    </recommendedName>
</protein>
<dbReference type="PROSITE" id="PS50011">
    <property type="entry name" value="PROTEIN_KINASE_DOM"/>
    <property type="match status" value="1"/>
</dbReference>
<dbReference type="SUPFAM" id="SSF56112">
    <property type="entry name" value="Protein kinase-like (PK-like)"/>
    <property type="match status" value="1"/>
</dbReference>
<organism evidence="3 4">
    <name type="scientific">Triticum turgidum subsp. durum</name>
    <name type="common">Durum wheat</name>
    <name type="synonym">Triticum durum</name>
    <dbReference type="NCBI Taxonomy" id="4567"/>
    <lineage>
        <taxon>Eukaryota</taxon>
        <taxon>Viridiplantae</taxon>
        <taxon>Streptophyta</taxon>
        <taxon>Embryophyta</taxon>
        <taxon>Tracheophyta</taxon>
        <taxon>Spermatophyta</taxon>
        <taxon>Magnoliopsida</taxon>
        <taxon>Liliopsida</taxon>
        <taxon>Poales</taxon>
        <taxon>Poaceae</taxon>
        <taxon>BOP clade</taxon>
        <taxon>Pooideae</taxon>
        <taxon>Triticodae</taxon>
        <taxon>Triticeae</taxon>
        <taxon>Triticinae</taxon>
        <taxon>Triticum</taxon>
    </lineage>
</organism>
<dbReference type="InterPro" id="IPR050154">
    <property type="entry name" value="UbiB_kinase"/>
</dbReference>
<dbReference type="InterPro" id="IPR011009">
    <property type="entry name" value="Kinase-like_dom_sf"/>
</dbReference>
<dbReference type="PANTHER" id="PTHR10566:SF120">
    <property type="entry name" value="PROTEIN ACTIVITY OF BC1 COMPLEX KINASE 3, CHLOROPLASTIC"/>
    <property type="match status" value="1"/>
</dbReference>
<dbReference type="InterPro" id="IPR004147">
    <property type="entry name" value="ABC1_dom"/>
</dbReference>
<proteinExistence type="inferred from homology"/>
<reference evidence="3 4" key="1">
    <citation type="submission" date="2017-09" db="EMBL/GenBank/DDBJ databases">
        <authorList>
            <consortium name="International Durum Wheat Genome Sequencing Consortium (IDWGSC)"/>
            <person name="Milanesi L."/>
        </authorList>
    </citation>
    <scope>NUCLEOTIDE SEQUENCE [LARGE SCALE GENOMIC DNA]</scope>
    <source>
        <strain evidence="4">cv. Svevo</strain>
    </source>
</reference>
<dbReference type="CDD" id="cd05121">
    <property type="entry name" value="ABC1_ADCK3-like"/>
    <property type="match status" value="1"/>
</dbReference>
<dbReference type="GO" id="GO:0004672">
    <property type="term" value="F:protein kinase activity"/>
    <property type="evidence" value="ECO:0007669"/>
    <property type="project" value="InterPro"/>
</dbReference>
<dbReference type="InterPro" id="IPR000719">
    <property type="entry name" value="Prot_kinase_dom"/>
</dbReference>
<name>A0A9R0Q4V0_TRITD</name>
<evidence type="ECO:0000313" key="3">
    <source>
        <dbReference type="EMBL" id="VAH03675.1"/>
    </source>
</evidence>
<keyword evidence="4" id="KW-1185">Reference proteome</keyword>
<dbReference type="Proteomes" id="UP000324705">
    <property type="component" value="Chromosome 1A"/>
</dbReference>
<evidence type="ECO:0000313" key="4">
    <source>
        <dbReference type="Proteomes" id="UP000324705"/>
    </source>
</evidence>
<evidence type="ECO:0000259" key="2">
    <source>
        <dbReference type="PROSITE" id="PS50011"/>
    </source>
</evidence>
<dbReference type="Gramene" id="TRITD1Av1G079040.3">
    <property type="protein sequence ID" value="TRITD1Av1G079040.3"/>
    <property type="gene ID" value="TRITD1Av1G079040"/>
</dbReference>
<dbReference type="AlphaFoldDB" id="A0A9R0Q4V0"/>
<feature type="domain" description="Protein kinase" evidence="2">
    <location>
        <begin position="105"/>
        <end position="451"/>
    </location>
</feature>
<evidence type="ECO:0000256" key="1">
    <source>
        <dbReference type="ARBA" id="ARBA00009670"/>
    </source>
</evidence>
<accession>A0A9R0Q4V0</accession>
<sequence length="561" mass="62893">MRAAEVLSKLGAFGLKLLLDQQRGESSSSAKRRARAVELRTVLTRLGPTFVKIGQGLSTRPDLCPTEYLEELSELQDSLPTFPDEEAFACIERELGFPLDSMYSAMSPSPIAAASLGQVYKARLKYSEQLVAVKVQRPGIENTIGRDFYLLRGLGFLINKYVDIITTDAVALIDEFARRVFQELNYVQEGQNARRFKKLYADKQDILVPDIFWDYTSAKVLTMEWIEGVKLNQQAAIEGQGLKVLDLVNIGIQCSLRQLLEYGYFHADPHPGNILATPEGKLAFLDFGMMSETPEDARVAIIGHVVHMVNRDYEAMARDYYALDFLKPEVDVSPIVPALKNFFDDALDSTVSELNFKTIVDGLGAVLYQYPFNVPAYYALILRSLTVLEGLALYADPNFKVLAASYPYFAKRLLTDPNPYLRDALIELLFKDEKFRQDREFVAKDALQPVLKLLLGPDGENLRVLVVKEAVRVTEAITFGTLIDSYNAAPEFLKPLISNGNPAGPFKISDVEREQMLELRDTVLRIWGLLRSSDTFDPSLLQPIVQSATHSIFYISGATRA</sequence>